<dbReference type="GO" id="GO:0042562">
    <property type="term" value="F:hormone binding"/>
    <property type="evidence" value="ECO:0007669"/>
    <property type="project" value="TreeGrafter"/>
</dbReference>
<dbReference type="InterPro" id="IPR036291">
    <property type="entry name" value="NAD(P)-bd_dom_sf"/>
</dbReference>
<keyword evidence="2" id="KW-1185">Reference proteome</keyword>
<dbReference type="Gene3D" id="3.40.50.720">
    <property type="entry name" value="NAD(P)-binding Rossmann-like Domain"/>
    <property type="match status" value="1"/>
</dbReference>
<dbReference type="InterPro" id="IPR003462">
    <property type="entry name" value="ODC_Mu_crystall"/>
</dbReference>
<dbReference type="SUPFAM" id="SSF51735">
    <property type="entry name" value="NAD(P)-binding Rossmann-fold domains"/>
    <property type="match status" value="1"/>
</dbReference>
<dbReference type="AlphaFoldDB" id="F0Q777"/>
<dbReference type="EMBL" id="CP002521">
    <property type="protein sequence ID" value="ADX45752.1"/>
    <property type="molecule type" value="Genomic_DNA"/>
</dbReference>
<dbReference type="NCBIfam" id="NF045512">
    <property type="entry name" value="PyrPipCarbRedLhpI"/>
    <property type="match status" value="1"/>
</dbReference>
<evidence type="ECO:0000313" key="2">
    <source>
        <dbReference type="Proteomes" id="UP000002482"/>
    </source>
</evidence>
<dbReference type="KEGG" id="aaa:Acav_1835"/>
<dbReference type="NCBIfam" id="NF005603">
    <property type="entry name" value="PRK07340.1"/>
    <property type="match status" value="1"/>
</dbReference>
<dbReference type="PANTHER" id="PTHR13812:SF19">
    <property type="entry name" value="KETIMINE REDUCTASE MU-CRYSTALLIN"/>
    <property type="match status" value="1"/>
</dbReference>
<reference evidence="1" key="1">
    <citation type="submission" date="2011-02" db="EMBL/GenBank/DDBJ databases">
        <title>Complete sequence of Acidovorax avenae subsp. avenae ATCC 19860.</title>
        <authorList>
            <consortium name="US DOE Joint Genome Institute"/>
            <person name="Lucas S."/>
            <person name="Copeland A."/>
            <person name="Lapidus A."/>
            <person name="Cheng J.-F."/>
            <person name="Goodwin L."/>
            <person name="Pitluck S."/>
            <person name="Chertkov O."/>
            <person name="Held B."/>
            <person name="Detter J.C."/>
            <person name="Han C."/>
            <person name="Tapia R."/>
            <person name="Land M."/>
            <person name="Hauser L."/>
            <person name="Kyrpides N."/>
            <person name="Ivanova N."/>
            <person name="Ovchinnikova G."/>
            <person name="Pagani I."/>
            <person name="Gordon S."/>
            <person name="Woyke T."/>
        </authorList>
    </citation>
    <scope>NUCLEOTIDE SEQUENCE</scope>
    <source>
        <strain evidence="1">ATCC 19860</strain>
    </source>
</reference>
<gene>
    <name evidence="1" type="ordered locus">Acav_1835</name>
</gene>
<dbReference type="PIRSF" id="PIRSF001439">
    <property type="entry name" value="CryM"/>
    <property type="match status" value="1"/>
</dbReference>
<dbReference type="GO" id="GO:0005737">
    <property type="term" value="C:cytoplasm"/>
    <property type="evidence" value="ECO:0007669"/>
    <property type="project" value="TreeGrafter"/>
</dbReference>
<protein>
    <submittedName>
        <fullName evidence="1">Ornithine cyclodeaminase/mu-crystallin</fullName>
    </submittedName>
</protein>
<dbReference type="Gene3D" id="3.30.1780.10">
    <property type="entry name" value="ornithine cyclodeaminase, domain 1"/>
    <property type="match status" value="1"/>
</dbReference>
<dbReference type="InterPro" id="IPR053444">
    <property type="entry name" value="Pyr2C_reductase-like"/>
</dbReference>
<dbReference type="HOGENOM" id="CLU_042088_1_2_4"/>
<name>F0Q777_PARA1</name>
<proteinExistence type="predicted"/>
<dbReference type="Proteomes" id="UP000002482">
    <property type="component" value="Chromosome"/>
</dbReference>
<sequence length="324" mass="33315">MPGSVPSYRSHDMTSALPAQAAALHACDQAATAHALPFAALVPAIEAAAIELHRGEITSPERLALPLGQGGVMLSMPAVAHDLGIHKLVTVQPGNAARQLPTLHGIVTVCDAPSGRPLCQLHGPELTGRRTAAVSMVALGRLLGHAPRQVLLIGTGVQARHHLQAIRELHPACTVLVRGRTPVAAQAFCAQSAAPSAVQSCPGAIQESVDVVIALTTATDPIYDEPARAGRVVIGVGAFRPGMAEIGATTLQGSDLYADDPAGARHEAGDLIRAQVDWSSVRPLASLIAAGPDRSRPAVFKSVGTAAWDLAAARVAIRSLGIAV</sequence>
<evidence type="ECO:0000313" key="1">
    <source>
        <dbReference type="EMBL" id="ADX45752.1"/>
    </source>
</evidence>
<organism evidence="1 2">
    <name type="scientific">Paracidovorax avenae (strain ATCC 19860 / DSM 7227 / CCUG 15838 / JCM 20985 / LMG 2117 / NCPPB 1011)</name>
    <name type="common">Acidovorax avenae</name>
    <dbReference type="NCBI Taxonomy" id="643561"/>
    <lineage>
        <taxon>Bacteria</taxon>
        <taxon>Pseudomonadati</taxon>
        <taxon>Pseudomonadota</taxon>
        <taxon>Betaproteobacteria</taxon>
        <taxon>Burkholderiales</taxon>
        <taxon>Comamonadaceae</taxon>
        <taxon>Paracidovorax</taxon>
    </lineage>
</organism>
<dbReference type="Pfam" id="PF02423">
    <property type="entry name" value="OCD_Mu_crystall"/>
    <property type="match status" value="1"/>
</dbReference>
<accession>F0Q777</accession>
<dbReference type="InterPro" id="IPR023401">
    <property type="entry name" value="ODC_N"/>
</dbReference>
<dbReference type="PANTHER" id="PTHR13812">
    <property type="entry name" value="KETIMINE REDUCTASE MU-CRYSTALLIN"/>
    <property type="match status" value="1"/>
</dbReference>